<sequence>MHNHRTETVAKRVISPGYELTRAGFDSLGRKSYPIHQELSNDAERDSSTILGSITDVLKDVQPAPILGVSGGMEGEDAYVEFLVVSMDNSQEAFQILMNMKEGILDMVQ</sequence>
<dbReference type="EMBL" id="KQ234456">
    <property type="protein sequence ID" value="KMZ77210.1"/>
    <property type="molecule type" value="Genomic_DNA"/>
</dbReference>
<dbReference type="AlphaFoldDB" id="A0A0J9S376"/>
<evidence type="ECO:0000313" key="1">
    <source>
        <dbReference type="EMBL" id="KMZ77210.1"/>
    </source>
</evidence>
<accession>A0A0J9S376</accession>
<gene>
    <name evidence="1" type="ORF">PVIIG_05589</name>
</gene>
<reference evidence="1 2" key="1">
    <citation type="submission" date="2011-08" db="EMBL/GenBank/DDBJ databases">
        <title>The Genome Sequence of Plasmodium vivax India VII.</title>
        <authorList>
            <consortium name="The Broad Institute Genome Sequencing Platform"/>
            <consortium name="The Broad Institute Genome Sequencing Center for Infectious Disease"/>
            <person name="Neafsey D."/>
            <person name="Carlton J."/>
            <person name="Barnwell J."/>
            <person name="Collins W."/>
            <person name="Escalante A."/>
            <person name="Mullikin J."/>
            <person name="Saul A."/>
            <person name="Guigo R."/>
            <person name="Camara F."/>
            <person name="Young S.K."/>
            <person name="Zeng Q."/>
            <person name="Gargeya S."/>
            <person name="Fitzgerald M."/>
            <person name="Haas B."/>
            <person name="Abouelleil A."/>
            <person name="Alvarado L."/>
            <person name="Arachchi H.M."/>
            <person name="Berlin A."/>
            <person name="Brown A."/>
            <person name="Chapman S.B."/>
            <person name="Chen Z."/>
            <person name="Dunbar C."/>
            <person name="Freedman E."/>
            <person name="Gearin G."/>
            <person name="Gellesch M."/>
            <person name="Goldberg J."/>
            <person name="Griggs A."/>
            <person name="Gujja S."/>
            <person name="Heiman D."/>
            <person name="Howarth C."/>
            <person name="Larson L."/>
            <person name="Lui A."/>
            <person name="MacDonald P.J.P."/>
            <person name="Montmayeur A."/>
            <person name="Murphy C."/>
            <person name="Neiman D."/>
            <person name="Pearson M."/>
            <person name="Priest M."/>
            <person name="Roberts A."/>
            <person name="Saif S."/>
            <person name="Shea T."/>
            <person name="Shenoy N."/>
            <person name="Sisk P."/>
            <person name="Stolte C."/>
            <person name="Sykes S."/>
            <person name="Wortman J."/>
            <person name="Nusbaum C."/>
            <person name="Birren B."/>
        </authorList>
    </citation>
    <scope>NUCLEOTIDE SEQUENCE [LARGE SCALE GENOMIC DNA]</scope>
    <source>
        <strain evidence="1 2">India VII</strain>
    </source>
</reference>
<name>A0A0J9S376_PLAVI</name>
<dbReference type="Proteomes" id="UP000053562">
    <property type="component" value="Unassembled WGS sequence"/>
</dbReference>
<protein>
    <submittedName>
        <fullName evidence="1">Uncharacterized protein</fullName>
    </submittedName>
</protein>
<proteinExistence type="predicted"/>
<evidence type="ECO:0000313" key="2">
    <source>
        <dbReference type="Proteomes" id="UP000053562"/>
    </source>
</evidence>
<organism evidence="1 2">
    <name type="scientific">Plasmodium vivax India VII</name>
    <dbReference type="NCBI Taxonomy" id="1077284"/>
    <lineage>
        <taxon>Eukaryota</taxon>
        <taxon>Sar</taxon>
        <taxon>Alveolata</taxon>
        <taxon>Apicomplexa</taxon>
        <taxon>Aconoidasida</taxon>
        <taxon>Haemosporida</taxon>
        <taxon>Plasmodiidae</taxon>
        <taxon>Plasmodium</taxon>
        <taxon>Plasmodium (Plasmodium)</taxon>
    </lineage>
</organism>